<evidence type="ECO:0000313" key="1">
    <source>
        <dbReference type="EMBL" id="JAE24299.1"/>
    </source>
</evidence>
<dbReference type="EMBL" id="GBRH01173597">
    <property type="protein sequence ID" value="JAE24299.1"/>
    <property type="molecule type" value="Transcribed_RNA"/>
</dbReference>
<proteinExistence type="predicted"/>
<sequence length="53" mass="5670">MSSQRSGCDALVAPPAPRFDSLWERISGSVKKCHLLVLLIDMGEPTCGGRALV</sequence>
<accession>A0A0A9GLK8</accession>
<dbReference type="AlphaFoldDB" id="A0A0A9GLK8"/>
<organism evidence="1">
    <name type="scientific">Arundo donax</name>
    <name type="common">Giant reed</name>
    <name type="synonym">Donax arundinaceus</name>
    <dbReference type="NCBI Taxonomy" id="35708"/>
    <lineage>
        <taxon>Eukaryota</taxon>
        <taxon>Viridiplantae</taxon>
        <taxon>Streptophyta</taxon>
        <taxon>Embryophyta</taxon>
        <taxon>Tracheophyta</taxon>
        <taxon>Spermatophyta</taxon>
        <taxon>Magnoliopsida</taxon>
        <taxon>Liliopsida</taxon>
        <taxon>Poales</taxon>
        <taxon>Poaceae</taxon>
        <taxon>PACMAD clade</taxon>
        <taxon>Arundinoideae</taxon>
        <taxon>Arundineae</taxon>
        <taxon>Arundo</taxon>
    </lineage>
</organism>
<name>A0A0A9GLK8_ARUDO</name>
<protein>
    <submittedName>
        <fullName evidence="1">Uncharacterized protein</fullName>
    </submittedName>
</protein>
<reference evidence="1" key="2">
    <citation type="journal article" date="2015" name="Data Brief">
        <title>Shoot transcriptome of the giant reed, Arundo donax.</title>
        <authorList>
            <person name="Barrero R.A."/>
            <person name="Guerrero F.D."/>
            <person name="Moolhuijzen P."/>
            <person name="Goolsby J.A."/>
            <person name="Tidwell J."/>
            <person name="Bellgard S.E."/>
            <person name="Bellgard M.I."/>
        </authorList>
    </citation>
    <scope>NUCLEOTIDE SEQUENCE</scope>
    <source>
        <tissue evidence="1">Shoot tissue taken approximately 20 cm above the soil surface</tissue>
    </source>
</reference>
<reference evidence="1" key="1">
    <citation type="submission" date="2014-09" db="EMBL/GenBank/DDBJ databases">
        <authorList>
            <person name="Magalhaes I.L.F."/>
            <person name="Oliveira U."/>
            <person name="Santos F.R."/>
            <person name="Vidigal T.H.D.A."/>
            <person name="Brescovit A.D."/>
            <person name="Santos A.J."/>
        </authorList>
    </citation>
    <scope>NUCLEOTIDE SEQUENCE</scope>
    <source>
        <tissue evidence="1">Shoot tissue taken approximately 20 cm above the soil surface</tissue>
    </source>
</reference>